<feature type="coiled-coil region" evidence="11">
    <location>
        <begin position="259"/>
        <end position="286"/>
    </location>
</feature>
<evidence type="ECO:0000256" key="4">
    <source>
        <dbReference type="ARBA" id="ARBA00022490"/>
    </source>
</evidence>
<evidence type="ECO:0000256" key="5">
    <source>
        <dbReference type="ARBA" id="ARBA00022737"/>
    </source>
</evidence>
<feature type="region of interest" description="Disordered" evidence="12">
    <location>
        <begin position="31"/>
        <end position="66"/>
    </location>
</feature>
<keyword evidence="5" id="KW-0677">Repeat</keyword>
<evidence type="ECO:0000256" key="11">
    <source>
        <dbReference type="SAM" id="Coils"/>
    </source>
</evidence>
<evidence type="ECO:0000313" key="13">
    <source>
        <dbReference type="EMBL" id="ETV86616.1"/>
    </source>
</evidence>
<keyword evidence="8" id="KW-0131">Cell cycle</keyword>
<evidence type="ECO:0000256" key="9">
    <source>
        <dbReference type="ARBA" id="ARBA00031694"/>
    </source>
</evidence>
<comment type="function">
    <text evidence="10">Essential for the assembly of the distal half of centrioles, required for centriole elongation. Acts as a negative regulator of centriole elongation.</text>
</comment>
<sequence length="332" mass="38222">MTSDGSDAAAVLSLRSHLAAIDLLEKDGLEEEPSLTRAYASSKPTDSGNDDSFHRDSGSDVSRVDTRESLRATEVLVFPPSNEATLFSSMMEQHHTAMVQTTLALFDDLQTRLRNDHDRQINSQAAVAVEREAHAQNSLAALRTTLDDMTNRVKVQKLMLLRLATHHATKSHLHDRHFGSPQSLLRILHAWHLYSRQRMFKELRLRQAQTLHRQRMPRRPFEAWRRYTQSLQRARQVEHSRVHHEMAIDTLQDQHVADLQALRDELARAHTEIEVYQLEQVRLEEDVRRVFLRGVSAMNLEALSLFRHNPVHQPTPRHETGDDEGTLYKSNP</sequence>
<dbReference type="PANTHER" id="PTHR28618:SF1">
    <property type="entry name" value="CENTROSOMAL PROTEIN POC5"/>
    <property type="match status" value="1"/>
</dbReference>
<keyword evidence="4" id="KW-0963">Cytoplasm</keyword>
<feature type="region of interest" description="Disordered" evidence="12">
    <location>
        <begin position="310"/>
        <end position="332"/>
    </location>
</feature>
<dbReference type="VEuPathDB" id="FungiDB:H257_01755"/>
<comment type="subcellular location">
    <subcellularLocation>
        <location evidence="1">Cytoplasm</location>
        <location evidence="1">Cytoskeleton</location>
        <location evidence="1">Microtubule organizing center</location>
        <location evidence="1">Centrosome</location>
        <location evidence="1">Centriole</location>
    </subcellularLocation>
</comment>
<evidence type="ECO:0000256" key="8">
    <source>
        <dbReference type="ARBA" id="ARBA00023306"/>
    </source>
</evidence>
<dbReference type="InterPro" id="IPR033351">
    <property type="entry name" value="POC5"/>
</dbReference>
<name>W4H4V3_APHAT</name>
<dbReference type="EMBL" id="KI913116">
    <property type="protein sequence ID" value="ETV86616.1"/>
    <property type="molecule type" value="Genomic_DNA"/>
</dbReference>
<dbReference type="GO" id="GO:0005814">
    <property type="term" value="C:centriole"/>
    <property type="evidence" value="ECO:0007669"/>
    <property type="project" value="UniProtKB-SubCell"/>
</dbReference>
<proteinExistence type="inferred from homology"/>
<dbReference type="PANTHER" id="PTHR28618">
    <property type="entry name" value="CENTROSOMAL PROTEIN POC5"/>
    <property type="match status" value="1"/>
</dbReference>
<protein>
    <recommendedName>
        <fullName evidence="3">Centrosomal protein POC5</fullName>
    </recommendedName>
    <alternativeName>
        <fullName evidence="9">Protein of centriole 5</fullName>
    </alternativeName>
</protein>
<evidence type="ECO:0000256" key="10">
    <source>
        <dbReference type="ARBA" id="ARBA00049959"/>
    </source>
</evidence>
<dbReference type="GeneID" id="20803751"/>
<dbReference type="OrthoDB" id="68908at2759"/>
<organism evidence="13">
    <name type="scientific">Aphanomyces astaci</name>
    <name type="common">Crayfish plague agent</name>
    <dbReference type="NCBI Taxonomy" id="112090"/>
    <lineage>
        <taxon>Eukaryota</taxon>
        <taxon>Sar</taxon>
        <taxon>Stramenopiles</taxon>
        <taxon>Oomycota</taxon>
        <taxon>Saprolegniomycetes</taxon>
        <taxon>Saprolegniales</taxon>
        <taxon>Verrucalvaceae</taxon>
        <taxon>Aphanomyces</taxon>
    </lineage>
</organism>
<evidence type="ECO:0000256" key="1">
    <source>
        <dbReference type="ARBA" id="ARBA00004114"/>
    </source>
</evidence>
<dbReference type="AlphaFoldDB" id="W4H4V3"/>
<keyword evidence="7" id="KW-0206">Cytoskeleton</keyword>
<evidence type="ECO:0000256" key="7">
    <source>
        <dbReference type="ARBA" id="ARBA00023212"/>
    </source>
</evidence>
<dbReference type="RefSeq" id="XP_009823415.1">
    <property type="nucleotide sequence ID" value="XM_009825113.1"/>
</dbReference>
<accession>W4H4V3</accession>
<feature type="compositionally biased region" description="Basic and acidic residues" evidence="12">
    <location>
        <begin position="51"/>
        <end position="66"/>
    </location>
</feature>
<evidence type="ECO:0000256" key="2">
    <source>
        <dbReference type="ARBA" id="ARBA00010411"/>
    </source>
</evidence>
<evidence type="ECO:0000256" key="12">
    <source>
        <dbReference type="SAM" id="MobiDB-lite"/>
    </source>
</evidence>
<evidence type="ECO:0000256" key="6">
    <source>
        <dbReference type="ARBA" id="ARBA00023054"/>
    </source>
</evidence>
<evidence type="ECO:0000256" key="3">
    <source>
        <dbReference type="ARBA" id="ARBA00014910"/>
    </source>
</evidence>
<keyword evidence="6 11" id="KW-0175">Coiled coil</keyword>
<comment type="similarity">
    <text evidence="2">Belongs to the POC5 family.</text>
</comment>
<reference evidence="13" key="1">
    <citation type="submission" date="2013-12" db="EMBL/GenBank/DDBJ databases">
        <title>The Genome Sequence of Aphanomyces astaci APO3.</title>
        <authorList>
            <consortium name="The Broad Institute Genomics Platform"/>
            <person name="Russ C."/>
            <person name="Tyler B."/>
            <person name="van West P."/>
            <person name="Dieguez-Uribeondo J."/>
            <person name="Young S.K."/>
            <person name="Zeng Q."/>
            <person name="Gargeya S."/>
            <person name="Fitzgerald M."/>
            <person name="Abouelleil A."/>
            <person name="Alvarado L."/>
            <person name="Chapman S.B."/>
            <person name="Gainer-Dewar J."/>
            <person name="Goldberg J."/>
            <person name="Griggs A."/>
            <person name="Gujja S."/>
            <person name="Hansen M."/>
            <person name="Howarth C."/>
            <person name="Imamovic A."/>
            <person name="Ireland A."/>
            <person name="Larimer J."/>
            <person name="McCowan C."/>
            <person name="Murphy C."/>
            <person name="Pearson M."/>
            <person name="Poon T.W."/>
            <person name="Priest M."/>
            <person name="Roberts A."/>
            <person name="Saif S."/>
            <person name="Shea T."/>
            <person name="Sykes S."/>
            <person name="Wortman J."/>
            <person name="Nusbaum C."/>
            <person name="Birren B."/>
        </authorList>
    </citation>
    <scope>NUCLEOTIDE SEQUENCE [LARGE SCALE GENOMIC DNA]</scope>
    <source>
        <strain evidence="13">APO3</strain>
    </source>
</reference>
<gene>
    <name evidence="13" type="ORF">H257_01755</name>
</gene>